<dbReference type="PROSITE" id="PS00330">
    <property type="entry name" value="HEMOLYSIN_CALCIUM"/>
    <property type="match status" value="1"/>
</dbReference>
<proteinExistence type="predicted"/>
<dbReference type="SUPFAM" id="SSF51120">
    <property type="entry name" value="beta-Roll"/>
    <property type="match status" value="2"/>
</dbReference>
<name>A0A3M5VX71_PSESX</name>
<comment type="caution">
    <text evidence="2">The sequence shown here is derived from an EMBL/GenBank/DDBJ whole genome shotgun (WGS) entry which is preliminary data.</text>
</comment>
<evidence type="ECO:0000256" key="1">
    <source>
        <dbReference type="ARBA" id="ARBA00022837"/>
    </source>
</evidence>
<evidence type="ECO:0000313" key="2">
    <source>
        <dbReference type="EMBL" id="RMU62932.1"/>
    </source>
</evidence>
<dbReference type="Proteomes" id="UP000280395">
    <property type="component" value="Unassembled WGS sequence"/>
</dbReference>
<dbReference type="InterPro" id="IPR029058">
    <property type="entry name" value="AB_hydrolase_fold"/>
</dbReference>
<dbReference type="AlphaFoldDB" id="A0A3M5VX71"/>
<accession>A0A3M5VX71</accession>
<dbReference type="RefSeq" id="WP_122299495.1">
    <property type="nucleotide sequence ID" value="NZ_RBUA01000318.1"/>
</dbReference>
<gene>
    <name evidence="2" type="ORF">ALP29_00928</name>
</gene>
<dbReference type="Gene3D" id="3.40.50.1820">
    <property type="entry name" value="alpha/beta hydrolase"/>
    <property type="match status" value="1"/>
</dbReference>
<evidence type="ECO:0000313" key="3">
    <source>
        <dbReference type="Proteomes" id="UP000280395"/>
    </source>
</evidence>
<dbReference type="GO" id="GO:0005509">
    <property type="term" value="F:calcium ion binding"/>
    <property type="evidence" value="ECO:0007669"/>
    <property type="project" value="InterPro"/>
</dbReference>
<dbReference type="InterPro" id="IPR018511">
    <property type="entry name" value="Hemolysin-typ_Ca-bd_CS"/>
</dbReference>
<keyword evidence="1" id="KW-0106">Calcium</keyword>
<dbReference type="SUPFAM" id="SSF53474">
    <property type="entry name" value="alpha/beta-Hydrolases"/>
    <property type="match status" value="1"/>
</dbReference>
<dbReference type="InterPro" id="IPR011049">
    <property type="entry name" value="Serralysin-like_metalloprot_C"/>
</dbReference>
<sequence>MGMFDYKDYGTEKSKAIVEDAIGLVSRAQLVSDKHVNGWQTISGKELGYDAFKETYLTRISHNNDIAKALNKALPSLELERANNPHNTIVNNLLTERENSVKLLGNFFGEKHSNDGTFFGEHADVASAQVSVSGKYDAHNKLIGIGIAFQGSGGDFMASSPILGTLDSLADFTRNNFRAAADPKGFGTEYPYLAFGKLLSSVATYAKQHGLTGKDVTITGASLGGMAVNSMADISNDRWGGFYKDSNFVAIASYSQTLTQTQKVLNIGTENDPVFRMMKNGTYSPLSLLTHDNPHPTTTDNIISFNDAYAKSNPNTPQLFINTWSAGHDPKELATLLPRITDSHFYNLTYRDSNVIVSSLSQELRETTWIENREHNIGLPKNSGEAFKVFLQKSGQYDAPKSGPTFILGTEHNDKLRGGNGTDYLEGGRGNDVFEDRGGYNIILGGQGYDSMNLQGSLSQFEVAYDSAQDGGANTLYIRDGKGGISLLRGVETLTTQEMVSKHFYFLVFKSFKIGENLETVTHDVTDGGLRSGNDLKAYQHSVNGDDGTNKLKASAGGDWLFGKMGNDELSSTKANVTFVGGGGDDILISNGGGSNTFLFDGVFGNDKIHNFKAADKLNFIGVEGVTDNFDYRSFAKEVNGDTVLTFGESTVALVGVSLDSLSSSSVVIA</sequence>
<dbReference type="PRINTS" id="PR00313">
    <property type="entry name" value="CABNDNGRPT"/>
</dbReference>
<dbReference type="Pfam" id="PF00353">
    <property type="entry name" value="HemolysinCabind"/>
    <property type="match status" value="2"/>
</dbReference>
<organism evidence="2 3">
    <name type="scientific">Pseudomonas syringae pv. avii</name>
    <dbReference type="NCBI Taxonomy" id="663959"/>
    <lineage>
        <taxon>Bacteria</taxon>
        <taxon>Pseudomonadati</taxon>
        <taxon>Pseudomonadota</taxon>
        <taxon>Gammaproteobacteria</taxon>
        <taxon>Pseudomonadales</taxon>
        <taxon>Pseudomonadaceae</taxon>
        <taxon>Pseudomonas</taxon>
        <taxon>Pseudomonas syringae</taxon>
    </lineage>
</organism>
<dbReference type="InterPro" id="IPR001343">
    <property type="entry name" value="Hemolysn_Ca-bd"/>
</dbReference>
<dbReference type="Gene3D" id="2.150.10.10">
    <property type="entry name" value="Serralysin-like metalloprotease, C-terminal"/>
    <property type="match status" value="2"/>
</dbReference>
<reference evidence="2 3" key="1">
    <citation type="submission" date="2018-08" db="EMBL/GenBank/DDBJ databases">
        <title>Recombination of ecologically and evolutionarily significant loci maintains genetic cohesion in the Pseudomonas syringae species complex.</title>
        <authorList>
            <person name="Dillon M."/>
            <person name="Thakur S."/>
            <person name="Almeida R.N.D."/>
            <person name="Weir B.S."/>
            <person name="Guttman D.S."/>
        </authorList>
    </citation>
    <scope>NUCLEOTIDE SEQUENCE [LARGE SCALE GENOMIC DNA]</scope>
    <source>
        <strain evidence="2 3">ICMP 14479</strain>
    </source>
</reference>
<protein>
    <recommendedName>
        <fullName evidence="4">Calcium-binding protein</fullName>
    </recommendedName>
</protein>
<evidence type="ECO:0008006" key="4">
    <source>
        <dbReference type="Google" id="ProtNLM"/>
    </source>
</evidence>
<dbReference type="EMBL" id="RBUA01000318">
    <property type="protein sequence ID" value="RMU62932.1"/>
    <property type="molecule type" value="Genomic_DNA"/>
</dbReference>